<name>A0AAD7GAQ9_MYCRO</name>
<keyword evidence="3" id="KW-1185">Reference proteome</keyword>
<feature type="region of interest" description="Disordered" evidence="1">
    <location>
        <begin position="102"/>
        <end position="131"/>
    </location>
</feature>
<dbReference type="AlphaFoldDB" id="A0AAD7GAQ9"/>
<evidence type="ECO:0000313" key="2">
    <source>
        <dbReference type="EMBL" id="KAJ7676467.1"/>
    </source>
</evidence>
<dbReference type="EMBL" id="JARKIE010000142">
    <property type="protein sequence ID" value="KAJ7676467.1"/>
    <property type="molecule type" value="Genomic_DNA"/>
</dbReference>
<evidence type="ECO:0000313" key="3">
    <source>
        <dbReference type="Proteomes" id="UP001221757"/>
    </source>
</evidence>
<proteinExistence type="predicted"/>
<feature type="compositionally biased region" description="Acidic residues" evidence="1">
    <location>
        <begin position="102"/>
        <end position="111"/>
    </location>
</feature>
<reference evidence="2" key="1">
    <citation type="submission" date="2023-03" db="EMBL/GenBank/DDBJ databases">
        <title>Massive genome expansion in bonnet fungi (Mycena s.s.) driven by repeated elements and novel gene families across ecological guilds.</title>
        <authorList>
            <consortium name="Lawrence Berkeley National Laboratory"/>
            <person name="Harder C.B."/>
            <person name="Miyauchi S."/>
            <person name="Viragh M."/>
            <person name="Kuo A."/>
            <person name="Thoen E."/>
            <person name="Andreopoulos B."/>
            <person name="Lu D."/>
            <person name="Skrede I."/>
            <person name="Drula E."/>
            <person name="Henrissat B."/>
            <person name="Morin E."/>
            <person name="Kohler A."/>
            <person name="Barry K."/>
            <person name="LaButti K."/>
            <person name="Morin E."/>
            <person name="Salamov A."/>
            <person name="Lipzen A."/>
            <person name="Mereny Z."/>
            <person name="Hegedus B."/>
            <person name="Baldrian P."/>
            <person name="Stursova M."/>
            <person name="Weitz H."/>
            <person name="Taylor A."/>
            <person name="Grigoriev I.V."/>
            <person name="Nagy L.G."/>
            <person name="Martin F."/>
            <person name="Kauserud H."/>
        </authorList>
    </citation>
    <scope>NUCLEOTIDE SEQUENCE</scope>
    <source>
        <strain evidence="2">CBHHK067</strain>
    </source>
</reference>
<gene>
    <name evidence="2" type="ORF">B0H17DRAFT_124822</name>
</gene>
<evidence type="ECO:0000256" key="1">
    <source>
        <dbReference type="SAM" id="MobiDB-lite"/>
    </source>
</evidence>
<organism evidence="2 3">
    <name type="scientific">Mycena rosella</name>
    <name type="common">Pink bonnet</name>
    <name type="synonym">Agaricus rosellus</name>
    <dbReference type="NCBI Taxonomy" id="1033263"/>
    <lineage>
        <taxon>Eukaryota</taxon>
        <taxon>Fungi</taxon>
        <taxon>Dikarya</taxon>
        <taxon>Basidiomycota</taxon>
        <taxon>Agaricomycotina</taxon>
        <taxon>Agaricomycetes</taxon>
        <taxon>Agaricomycetidae</taxon>
        <taxon>Agaricales</taxon>
        <taxon>Marasmiineae</taxon>
        <taxon>Mycenaceae</taxon>
        <taxon>Mycena</taxon>
    </lineage>
</organism>
<accession>A0AAD7GAQ9</accession>
<dbReference type="Proteomes" id="UP001221757">
    <property type="component" value="Unassembled WGS sequence"/>
</dbReference>
<comment type="caution">
    <text evidence="2">The sequence shown here is derived from an EMBL/GenBank/DDBJ whole genome shotgun (WGS) entry which is preliminary data.</text>
</comment>
<protein>
    <submittedName>
        <fullName evidence="2">Uncharacterized protein</fullName>
    </submittedName>
</protein>
<sequence length="187" mass="20818">MHLSANVHCAPCDLYFTDAEARAAHIESSATHPLCETCARHFLNENALSFHLKCAAPHLSFEDQEEEAEEEVLDGDEILLRWTSDIAEHISYFSIPAPEDDGYWSSEDDADTNSLTSDWGNELDSDSDGESHKFDNDWTVDIVFAGAEVAPEYRDLKIEIVNLVNSSEIRESCNCPMTAKSDSEVTA</sequence>